<evidence type="ECO:0000313" key="3">
    <source>
        <dbReference type="Proteomes" id="UP001270362"/>
    </source>
</evidence>
<keyword evidence="1" id="KW-0040">ANK repeat</keyword>
<dbReference type="PROSITE" id="PS50088">
    <property type="entry name" value="ANK_REPEAT"/>
    <property type="match status" value="1"/>
</dbReference>
<reference evidence="2" key="1">
    <citation type="journal article" date="2023" name="Mol. Phylogenet. Evol.">
        <title>Genome-scale phylogeny and comparative genomics of the fungal order Sordariales.</title>
        <authorList>
            <person name="Hensen N."/>
            <person name="Bonometti L."/>
            <person name="Westerberg I."/>
            <person name="Brannstrom I.O."/>
            <person name="Guillou S."/>
            <person name="Cros-Aarteil S."/>
            <person name="Calhoun S."/>
            <person name="Haridas S."/>
            <person name="Kuo A."/>
            <person name="Mondo S."/>
            <person name="Pangilinan J."/>
            <person name="Riley R."/>
            <person name="LaButti K."/>
            <person name="Andreopoulos B."/>
            <person name="Lipzen A."/>
            <person name="Chen C."/>
            <person name="Yan M."/>
            <person name="Daum C."/>
            <person name="Ng V."/>
            <person name="Clum A."/>
            <person name="Steindorff A."/>
            <person name="Ohm R.A."/>
            <person name="Martin F."/>
            <person name="Silar P."/>
            <person name="Natvig D.O."/>
            <person name="Lalanne C."/>
            <person name="Gautier V."/>
            <person name="Ament-Velasquez S.L."/>
            <person name="Kruys A."/>
            <person name="Hutchinson M.I."/>
            <person name="Powell A.J."/>
            <person name="Barry K."/>
            <person name="Miller A.N."/>
            <person name="Grigoriev I.V."/>
            <person name="Debuchy R."/>
            <person name="Gladieux P."/>
            <person name="Hiltunen Thoren M."/>
            <person name="Johannesson H."/>
        </authorList>
    </citation>
    <scope>NUCLEOTIDE SEQUENCE</scope>
    <source>
        <strain evidence="2">CBS 314.62</strain>
    </source>
</reference>
<sequence>MARLVKERGKDFRIRGSNLGDILARCMLLVVTDAMGDTDATSTVEALLQLGACPNIPCPWTGISPLVIALFHSIHYISGRVVELLLEHGANPGGTPGYVAKEMRTPLLTAIQSGSAKFVDLLLQHGASPNAKAGDLTPLGLAVDMATGDSKVSSEVSFRGYISTRCIEG</sequence>
<dbReference type="PROSITE" id="PS50297">
    <property type="entry name" value="ANK_REP_REGION"/>
    <property type="match status" value="1"/>
</dbReference>
<dbReference type="SMART" id="SM00248">
    <property type="entry name" value="ANK"/>
    <property type="match status" value="2"/>
</dbReference>
<feature type="repeat" description="ANK" evidence="1">
    <location>
        <begin position="102"/>
        <end position="134"/>
    </location>
</feature>
<reference evidence="2" key="2">
    <citation type="submission" date="2023-06" db="EMBL/GenBank/DDBJ databases">
        <authorList>
            <consortium name="Lawrence Berkeley National Laboratory"/>
            <person name="Haridas S."/>
            <person name="Hensen N."/>
            <person name="Bonometti L."/>
            <person name="Westerberg I."/>
            <person name="Brannstrom I.O."/>
            <person name="Guillou S."/>
            <person name="Cros-Aarteil S."/>
            <person name="Calhoun S."/>
            <person name="Kuo A."/>
            <person name="Mondo S."/>
            <person name="Pangilinan J."/>
            <person name="Riley R."/>
            <person name="Labutti K."/>
            <person name="Andreopoulos B."/>
            <person name="Lipzen A."/>
            <person name="Chen C."/>
            <person name="Yanf M."/>
            <person name="Daum C."/>
            <person name="Ng V."/>
            <person name="Clum A."/>
            <person name="Steindorff A."/>
            <person name="Ohm R."/>
            <person name="Martin F."/>
            <person name="Silar P."/>
            <person name="Natvig D."/>
            <person name="Lalanne C."/>
            <person name="Gautier V."/>
            <person name="Ament-Velasquez S.L."/>
            <person name="Kruys A."/>
            <person name="Hutchinson M.I."/>
            <person name="Powell A.J."/>
            <person name="Barry K."/>
            <person name="Miller A.N."/>
            <person name="Grigoriev I.V."/>
            <person name="Debuchy R."/>
            <person name="Gladieux P."/>
            <person name="Thoren M.H."/>
            <person name="Johannesson H."/>
        </authorList>
    </citation>
    <scope>NUCLEOTIDE SEQUENCE</scope>
    <source>
        <strain evidence="2">CBS 314.62</strain>
    </source>
</reference>
<evidence type="ECO:0000256" key="1">
    <source>
        <dbReference type="PROSITE-ProRule" id="PRU00023"/>
    </source>
</evidence>
<organism evidence="2 3">
    <name type="scientific">Podospora appendiculata</name>
    <dbReference type="NCBI Taxonomy" id="314037"/>
    <lineage>
        <taxon>Eukaryota</taxon>
        <taxon>Fungi</taxon>
        <taxon>Dikarya</taxon>
        <taxon>Ascomycota</taxon>
        <taxon>Pezizomycotina</taxon>
        <taxon>Sordariomycetes</taxon>
        <taxon>Sordariomycetidae</taxon>
        <taxon>Sordariales</taxon>
        <taxon>Podosporaceae</taxon>
        <taxon>Podospora</taxon>
    </lineage>
</organism>
<evidence type="ECO:0000313" key="2">
    <source>
        <dbReference type="EMBL" id="KAK3685339.1"/>
    </source>
</evidence>
<dbReference type="AlphaFoldDB" id="A0AAE1CA78"/>
<keyword evidence="3" id="KW-1185">Reference proteome</keyword>
<comment type="caution">
    <text evidence="2">The sequence shown here is derived from an EMBL/GenBank/DDBJ whole genome shotgun (WGS) entry which is preliminary data.</text>
</comment>
<name>A0AAE1CA78_9PEZI</name>
<dbReference type="InterPro" id="IPR051616">
    <property type="entry name" value="Cul2-RING_E3_ligase_SR"/>
</dbReference>
<protein>
    <recommendedName>
        <fullName evidence="4">Ankyrin</fullName>
    </recommendedName>
</protein>
<dbReference type="InterPro" id="IPR036770">
    <property type="entry name" value="Ankyrin_rpt-contain_sf"/>
</dbReference>
<accession>A0AAE1CA78</accession>
<dbReference type="Gene3D" id="1.25.40.20">
    <property type="entry name" value="Ankyrin repeat-containing domain"/>
    <property type="match status" value="2"/>
</dbReference>
<proteinExistence type="predicted"/>
<dbReference type="EMBL" id="JAULSO010000003">
    <property type="protein sequence ID" value="KAK3685339.1"/>
    <property type="molecule type" value="Genomic_DNA"/>
</dbReference>
<dbReference type="PANTHER" id="PTHR46224">
    <property type="entry name" value="ANKYRIN REPEAT FAMILY PROTEIN"/>
    <property type="match status" value="1"/>
</dbReference>
<evidence type="ECO:0008006" key="4">
    <source>
        <dbReference type="Google" id="ProtNLM"/>
    </source>
</evidence>
<gene>
    <name evidence="2" type="ORF">B0T22DRAFT_482315</name>
</gene>
<dbReference type="Pfam" id="PF12796">
    <property type="entry name" value="Ank_2"/>
    <property type="match status" value="1"/>
</dbReference>
<dbReference type="PANTHER" id="PTHR46224:SF6">
    <property type="entry name" value="ANKYRIN REPEAT FAMILY PROTEIN"/>
    <property type="match status" value="1"/>
</dbReference>
<dbReference type="SUPFAM" id="SSF48403">
    <property type="entry name" value="Ankyrin repeat"/>
    <property type="match status" value="1"/>
</dbReference>
<dbReference type="Proteomes" id="UP001270362">
    <property type="component" value="Unassembled WGS sequence"/>
</dbReference>
<dbReference type="InterPro" id="IPR002110">
    <property type="entry name" value="Ankyrin_rpt"/>
</dbReference>